<dbReference type="InterPro" id="IPR036390">
    <property type="entry name" value="WH_DNA-bd_sf"/>
</dbReference>
<dbReference type="InterPro" id="IPR043129">
    <property type="entry name" value="ATPase_NBD"/>
</dbReference>
<dbReference type="PANTHER" id="PTHR18964:SF149">
    <property type="entry name" value="BIFUNCTIONAL UDP-N-ACETYLGLUCOSAMINE 2-EPIMERASE_N-ACETYLMANNOSAMINE KINASE"/>
    <property type="match status" value="1"/>
</dbReference>
<dbReference type="Pfam" id="PF00480">
    <property type="entry name" value="ROK"/>
    <property type="match status" value="1"/>
</dbReference>
<dbReference type="InterPro" id="IPR036388">
    <property type="entry name" value="WH-like_DNA-bd_sf"/>
</dbReference>
<dbReference type="GO" id="GO:0042732">
    <property type="term" value="P:D-xylose metabolic process"/>
    <property type="evidence" value="ECO:0007669"/>
    <property type="project" value="UniProtKB-KW"/>
</dbReference>
<evidence type="ECO:0000313" key="5">
    <source>
        <dbReference type="Proteomes" id="UP000295515"/>
    </source>
</evidence>
<comment type="function">
    <text evidence="1">Transcriptional repressor of xylose-utilizing enzymes.</text>
</comment>
<dbReference type="Proteomes" id="UP000295515">
    <property type="component" value="Unassembled WGS sequence"/>
</dbReference>
<comment type="caution">
    <text evidence="4">The sequence shown here is derived from an EMBL/GenBank/DDBJ whole genome shotgun (WGS) entry which is preliminary data.</text>
</comment>
<keyword evidence="3" id="KW-0119">Carbohydrate metabolism</keyword>
<organism evidence="4 5">
    <name type="scientific">Longibaculum muris</name>
    <dbReference type="NCBI Taxonomy" id="1796628"/>
    <lineage>
        <taxon>Bacteria</taxon>
        <taxon>Bacillati</taxon>
        <taxon>Bacillota</taxon>
        <taxon>Erysipelotrichia</taxon>
        <taxon>Erysipelotrichales</taxon>
        <taxon>Coprobacillaceae</taxon>
        <taxon>Longibaculum</taxon>
    </lineage>
</organism>
<dbReference type="SUPFAM" id="SSF53067">
    <property type="entry name" value="Actin-like ATPase domain"/>
    <property type="match status" value="1"/>
</dbReference>
<comment type="similarity">
    <text evidence="2">Belongs to the ROK (NagC/XylR) family.</text>
</comment>
<dbReference type="PANTHER" id="PTHR18964">
    <property type="entry name" value="ROK (REPRESSOR, ORF, KINASE) FAMILY"/>
    <property type="match status" value="1"/>
</dbReference>
<dbReference type="Gene3D" id="1.10.10.10">
    <property type="entry name" value="Winged helix-like DNA-binding domain superfamily/Winged helix DNA-binding domain"/>
    <property type="match status" value="1"/>
</dbReference>
<reference evidence="4 5" key="1">
    <citation type="submission" date="2019-03" db="EMBL/GenBank/DDBJ databases">
        <title>Genomic Encyclopedia of Type Strains, Phase IV (KMG-IV): sequencing the most valuable type-strain genomes for metagenomic binning, comparative biology and taxonomic classification.</title>
        <authorList>
            <person name="Goeker M."/>
        </authorList>
    </citation>
    <scope>NUCLEOTIDE SEQUENCE [LARGE SCALE GENOMIC DNA]</scope>
    <source>
        <strain evidence="4 5">DSM 29487</strain>
    </source>
</reference>
<accession>A0A4R3YQ70</accession>
<dbReference type="InterPro" id="IPR000600">
    <property type="entry name" value="ROK"/>
</dbReference>
<gene>
    <name evidence="4" type="ORF">EDD60_11942</name>
</gene>
<name>A0A4R3YQ70_9FIRM</name>
<keyword evidence="5" id="KW-1185">Reference proteome</keyword>
<dbReference type="SUPFAM" id="SSF46785">
    <property type="entry name" value="Winged helix' DNA-binding domain"/>
    <property type="match status" value="1"/>
</dbReference>
<protein>
    <submittedName>
        <fullName evidence="4">ROK family protein</fullName>
    </submittedName>
</protein>
<dbReference type="Gene3D" id="3.30.420.40">
    <property type="match status" value="2"/>
</dbReference>
<dbReference type="AlphaFoldDB" id="A0A4R3YQ70"/>
<evidence type="ECO:0000313" key="4">
    <source>
        <dbReference type="EMBL" id="TCV95055.1"/>
    </source>
</evidence>
<evidence type="ECO:0000256" key="1">
    <source>
        <dbReference type="ARBA" id="ARBA00002486"/>
    </source>
</evidence>
<dbReference type="EMBL" id="SMCQ01000019">
    <property type="protein sequence ID" value="TCV95055.1"/>
    <property type="molecule type" value="Genomic_DNA"/>
</dbReference>
<proteinExistence type="inferred from homology"/>
<evidence type="ECO:0000256" key="3">
    <source>
        <dbReference type="ARBA" id="ARBA00022629"/>
    </source>
</evidence>
<keyword evidence="3" id="KW-0859">Xylose metabolism</keyword>
<evidence type="ECO:0000256" key="2">
    <source>
        <dbReference type="ARBA" id="ARBA00006479"/>
    </source>
</evidence>
<sequence length="346" mass="39828">MKVGELMQKSIQNLRKTNKEKVLKVLYELGQCQKSQIVELTSLSSGTCHNILQELIESKEVVMNSKFASTGGRKAKCYELNPDYCQLLTISFFREYDDIYNIMKVYDYQNHLLEEKKSQPKKLNFQELLNNIHSMFEKYQNIQVIMIAIPAILNEQGYLDESFLVRGLEDLKNRQIQQEIQAQFHVPVIIDNDVNIATKGYYSKHQEYKDLAMIYQPLKELSGVGILQGGHIHSGHHGMAGELSFLPGLSKQQQFEYLKTKEGTLQLLTIFILTLLVTVDPETIVISCPWIEESQKIEENLQKTMLSKEVLPHIVVVEDILKYMNLGLLELGHEFLRGGRNNGKIY</sequence>